<sequence>MAAYRALGFSVIDLENDYLFVRFQSERDAEFAFTQGPWTIMGHCLIVQLWTPRFDNSKEEIESVIAWIHLLGMALHYYHKKILRMLGQIIGSIIKVDYNNESATRGKFARLTVEVALTKPLISQFFLDGKVQKVEYEGLPTICFGCGKYGHNHEACPNHAAGSVSGVKRVDINQVNIDLPVPEGSGNYNQGYNNEDSVPTLNNHMAANTSSKPPKSDPPDNENPALKEDLDDDIDDSDYMKDSKDDGSISSDDDISFEDEKDMDLEHEA</sequence>
<dbReference type="Proteomes" id="UP000829398">
    <property type="component" value="Chromosome 6"/>
</dbReference>
<keyword evidence="2" id="KW-1185">Reference proteome</keyword>
<accession>A0ACB8JNM1</accession>
<protein>
    <submittedName>
        <fullName evidence="1">DUF4283 domain-containing protein</fullName>
    </submittedName>
</protein>
<name>A0ACB8JNM1_CITSI</name>
<comment type="caution">
    <text evidence="1">The sequence shown here is derived from an EMBL/GenBank/DDBJ whole genome shotgun (WGS) entry which is preliminary data.</text>
</comment>
<organism evidence="1 2">
    <name type="scientific">Citrus sinensis</name>
    <name type="common">Sweet orange</name>
    <name type="synonym">Citrus aurantium var. sinensis</name>
    <dbReference type="NCBI Taxonomy" id="2711"/>
    <lineage>
        <taxon>Eukaryota</taxon>
        <taxon>Viridiplantae</taxon>
        <taxon>Streptophyta</taxon>
        <taxon>Embryophyta</taxon>
        <taxon>Tracheophyta</taxon>
        <taxon>Spermatophyta</taxon>
        <taxon>Magnoliopsida</taxon>
        <taxon>eudicotyledons</taxon>
        <taxon>Gunneridae</taxon>
        <taxon>Pentapetalae</taxon>
        <taxon>rosids</taxon>
        <taxon>malvids</taxon>
        <taxon>Sapindales</taxon>
        <taxon>Rutaceae</taxon>
        <taxon>Aurantioideae</taxon>
        <taxon>Citrus</taxon>
    </lineage>
</organism>
<gene>
    <name evidence="1" type="ORF">KPL71_017333</name>
</gene>
<evidence type="ECO:0000313" key="1">
    <source>
        <dbReference type="EMBL" id="KAH9734326.1"/>
    </source>
</evidence>
<dbReference type="EMBL" id="CM039175">
    <property type="protein sequence ID" value="KAH9734326.1"/>
    <property type="molecule type" value="Genomic_DNA"/>
</dbReference>
<proteinExistence type="predicted"/>
<reference evidence="2" key="1">
    <citation type="journal article" date="2023" name="Hortic. Res.">
        <title>A chromosome-level phased genome enabling allele-level studies in sweet orange: a case study on citrus Huanglongbing tolerance.</title>
        <authorList>
            <person name="Wu B."/>
            <person name="Yu Q."/>
            <person name="Deng Z."/>
            <person name="Duan Y."/>
            <person name="Luo F."/>
            <person name="Gmitter F. Jr."/>
        </authorList>
    </citation>
    <scope>NUCLEOTIDE SEQUENCE [LARGE SCALE GENOMIC DNA]</scope>
    <source>
        <strain evidence="2">cv. Valencia</strain>
    </source>
</reference>
<evidence type="ECO:0000313" key="2">
    <source>
        <dbReference type="Proteomes" id="UP000829398"/>
    </source>
</evidence>